<evidence type="ECO:0000313" key="2">
    <source>
        <dbReference type="EMBL" id="AFL72511.1"/>
    </source>
</evidence>
<dbReference type="Pfam" id="PF04102">
    <property type="entry name" value="SlyX"/>
    <property type="match status" value="1"/>
</dbReference>
<sequence>MSPKMTEPTDVANPILAAIADLQMRLTYQDDDIKQLNLIVTRQQGELSRLQQAMNQLRARVAALPETHSETARAESPPPHY</sequence>
<keyword evidence="3" id="KW-1185">Reference proteome</keyword>
<reference evidence="2 3" key="1">
    <citation type="submission" date="2012-06" db="EMBL/GenBank/DDBJ databases">
        <title>Complete sequence of Thiocystis violascens DSM 198.</title>
        <authorList>
            <consortium name="US DOE Joint Genome Institute"/>
            <person name="Lucas S."/>
            <person name="Han J."/>
            <person name="Lapidus A."/>
            <person name="Cheng J.-F."/>
            <person name="Goodwin L."/>
            <person name="Pitluck S."/>
            <person name="Peters L."/>
            <person name="Ovchinnikova G."/>
            <person name="Teshima H."/>
            <person name="Detter J.C."/>
            <person name="Han C."/>
            <person name="Tapia R."/>
            <person name="Land M."/>
            <person name="Hauser L."/>
            <person name="Kyrpides N."/>
            <person name="Ivanova N."/>
            <person name="Pagani I."/>
            <person name="Vogl K."/>
            <person name="Liu Z."/>
            <person name="Frigaard N.-U."/>
            <person name="Bryant D."/>
            <person name="Woyke T."/>
        </authorList>
    </citation>
    <scope>NUCLEOTIDE SEQUENCE [LARGE SCALE GENOMIC DNA]</scope>
    <source>
        <strain evidence="3">ATCC 17096 / DSM 198 / 6111</strain>
    </source>
</reference>
<accession>I3Y693</accession>
<proteinExistence type="predicted"/>
<protein>
    <recommendedName>
        <fullName evidence="4">Protein SlyX homolog</fullName>
    </recommendedName>
</protein>
<dbReference type="PANTHER" id="PTHR36508">
    <property type="entry name" value="PROTEIN SLYX"/>
    <property type="match status" value="1"/>
</dbReference>
<evidence type="ECO:0000256" key="1">
    <source>
        <dbReference type="SAM" id="Coils"/>
    </source>
</evidence>
<gene>
    <name evidence="2" type="ordered locus">Thivi_0444</name>
</gene>
<evidence type="ECO:0008006" key="4">
    <source>
        <dbReference type="Google" id="ProtNLM"/>
    </source>
</evidence>
<evidence type="ECO:0000313" key="3">
    <source>
        <dbReference type="Proteomes" id="UP000006062"/>
    </source>
</evidence>
<dbReference type="InterPro" id="IPR007236">
    <property type="entry name" value="SlyX"/>
</dbReference>
<dbReference type="AlphaFoldDB" id="I3Y693"/>
<dbReference type="Proteomes" id="UP000006062">
    <property type="component" value="Chromosome"/>
</dbReference>
<dbReference type="eggNOG" id="COG2900">
    <property type="taxonomic scope" value="Bacteria"/>
</dbReference>
<organism evidence="2 3">
    <name type="scientific">Thiocystis violascens (strain ATCC 17096 / DSM 198 / 6111)</name>
    <name type="common">Chromatium violascens</name>
    <dbReference type="NCBI Taxonomy" id="765911"/>
    <lineage>
        <taxon>Bacteria</taxon>
        <taxon>Pseudomonadati</taxon>
        <taxon>Pseudomonadota</taxon>
        <taxon>Gammaproteobacteria</taxon>
        <taxon>Chromatiales</taxon>
        <taxon>Chromatiaceae</taxon>
        <taxon>Thiocystis</taxon>
    </lineage>
</organism>
<dbReference type="KEGG" id="tvi:Thivi_0444"/>
<feature type="coiled-coil region" evidence="1">
    <location>
        <begin position="33"/>
        <end position="60"/>
    </location>
</feature>
<dbReference type="STRING" id="765911.Thivi_0444"/>
<dbReference type="PANTHER" id="PTHR36508:SF1">
    <property type="entry name" value="PROTEIN SLYX"/>
    <property type="match status" value="1"/>
</dbReference>
<dbReference type="EMBL" id="CP003154">
    <property type="protein sequence ID" value="AFL72511.1"/>
    <property type="molecule type" value="Genomic_DNA"/>
</dbReference>
<keyword evidence="1" id="KW-0175">Coiled coil</keyword>
<dbReference type="HOGENOM" id="CLU_180796_1_0_6"/>
<name>I3Y693_THIV6</name>